<organism evidence="2 3">
    <name type="scientific">Pinctada imbricata</name>
    <name type="common">Atlantic pearl-oyster</name>
    <name type="synonym">Pinctada martensii</name>
    <dbReference type="NCBI Taxonomy" id="66713"/>
    <lineage>
        <taxon>Eukaryota</taxon>
        <taxon>Metazoa</taxon>
        <taxon>Spiralia</taxon>
        <taxon>Lophotrochozoa</taxon>
        <taxon>Mollusca</taxon>
        <taxon>Bivalvia</taxon>
        <taxon>Autobranchia</taxon>
        <taxon>Pteriomorphia</taxon>
        <taxon>Pterioida</taxon>
        <taxon>Pterioidea</taxon>
        <taxon>Pteriidae</taxon>
        <taxon>Pinctada</taxon>
    </lineage>
</organism>
<evidence type="ECO:0000313" key="2">
    <source>
        <dbReference type="EMBL" id="KAK3084518.1"/>
    </source>
</evidence>
<proteinExistence type="predicted"/>
<protein>
    <recommendedName>
        <fullName evidence="1">Mutator-like transposase domain-containing protein</fullName>
    </recommendedName>
</protein>
<name>A0AA89BVX2_PINIB</name>
<evidence type="ECO:0000313" key="3">
    <source>
        <dbReference type="Proteomes" id="UP001186944"/>
    </source>
</evidence>
<dbReference type="AlphaFoldDB" id="A0AA89BVX2"/>
<comment type="caution">
    <text evidence="2">The sequence shown here is derived from an EMBL/GenBank/DDBJ whole genome shotgun (WGS) entry which is preliminary data.</text>
</comment>
<dbReference type="EMBL" id="VSWD01000013">
    <property type="protein sequence ID" value="KAK3084518.1"/>
    <property type="molecule type" value="Genomic_DNA"/>
</dbReference>
<keyword evidence="3" id="KW-1185">Reference proteome</keyword>
<gene>
    <name evidence="2" type="ORF">FSP39_014666</name>
</gene>
<dbReference type="Pfam" id="PF20700">
    <property type="entry name" value="Mutator"/>
    <property type="match status" value="1"/>
</dbReference>
<dbReference type="Proteomes" id="UP001186944">
    <property type="component" value="Unassembled WGS sequence"/>
</dbReference>
<accession>A0AA89BVX2</accession>
<evidence type="ECO:0000259" key="1">
    <source>
        <dbReference type="Pfam" id="PF20700"/>
    </source>
</evidence>
<reference evidence="2" key="1">
    <citation type="submission" date="2019-08" db="EMBL/GenBank/DDBJ databases">
        <title>The improved chromosome-level genome for the pearl oyster Pinctada fucata martensii using PacBio sequencing and Hi-C.</title>
        <authorList>
            <person name="Zheng Z."/>
        </authorList>
    </citation>
    <scope>NUCLEOTIDE SEQUENCE</scope>
    <source>
        <strain evidence="2">ZZ-2019</strain>
        <tissue evidence="2">Adductor muscle</tissue>
    </source>
</reference>
<feature type="domain" description="Mutator-like transposase" evidence="1">
    <location>
        <begin position="3"/>
        <end position="309"/>
    </location>
</feature>
<dbReference type="InterPro" id="IPR049012">
    <property type="entry name" value="Mutator_transp_dom"/>
</dbReference>
<sequence>MLAQCQGCQKKFTVETSPKLPGTKRYDVNVRAVWGSMVTGNGPSHLNEFLATVNSPGISQPTFTAIETEIGKWWHAALEKEMLAAGVEERELAIERKDFHQEIPAISVIADGGWSKRTHKHSYNAAGGVAIIIGKETKRLLHIGIRNKYCYICSVDKNNPHTCFKNWNQDSQSMEGDIILEGFLEAETKHGLRYMRLIGDGDSSVYARIREEVPVWGRYAIKEECANHVCKCYRSNLEKLVSDNPLYKGKHHLSKATRVRLVSALRCAIRVRSKEYQDKKYDRSTAVKKLTHDIKNSVHHIFGLHSNCSVAQNLSAYKLPLYLKIPVTHLPYQIKSLQQVS</sequence>